<keyword evidence="5 7" id="KW-0378">Hydrolase</keyword>
<evidence type="ECO:0000256" key="10">
    <source>
        <dbReference type="SAM" id="SignalP"/>
    </source>
</evidence>
<dbReference type="AlphaFoldDB" id="A0A3M9MUF6"/>
<dbReference type="Pfam" id="PF14685">
    <property type="entry name" value="PDZ_Tricorn"/>
    <property type="match status" value="1"/>
</dbReference>
<comment type="function">
    <text evidence="7">Degrades oligopeptides.</text>
</comment>
<dbReference type="Pfam" id="PF26549">
    <property type="entry name" value="Tricorn_N"/>
    <property type="match status" value="1"/>
</dbReference>
<feature type="site" description="Transition state stabilizer; via amide nitrogen" evidence="9">
    <location>
        <position position="980"/>
    </location>
</feature>
<dbReference type="InterPro" id="IPR029414">
    <property type="entry name" value="Tricorn_PDZ"/>
</dbReference>
<keyword evidence="4 7" id="KW-0645">Protease</keyword>
<dbReference type="EMBL" id="RJJD01000003">
    <property type="protein sequence ID" value="RNI29161.1"/>
    <property type="molecule type" value="Genomic_DNA"/>
</dbReference>
<evidence type="ECO:0000313" key="13">
    <source>
        <dbReference type="Proteomes" id="UP000272117"/>
    </source>
</evidence>
<feature type="signal peptide" evidence="10">
    <location>
        <begin position="1"/>
        <end position="21"/>
    </location>
</feature>
<accession>A0A3M9MUF6</accession>
<dbReference type="Gene3D" id="2.120.10.60">
    <property type="entry name" value="Tricorn protease N-terminal domain"/>
    <property type="match status" value="2"/>
</dbReference>
<keyword evidence="3 7" id="KW-0963">Cytoplasm</keyword>
<evidence type="ECO:0000256" key="6">
    <source>
        <dbReference type="ARBA" id="ARBA00022825"/>
    </source>
</evidence>
<evidence type="ECO:0000313" key="12">
    <source>
        <dbReference type="EMBL" id="RNI29161.1"/>
    </source>
</evidence>
<dbReference type="Pfam" id="PF26550">
    <property type="entry name" value="Tricorn_2nd"/>
    <property type="match status" value="1"/>
</dbReference>
<dbReference type="InterPro" id="IPR012393">
    <property type="entry name" value="Tricorn_protease"/>
</dbReference>
<dbReference type="OrthoDB" id="9815657at2"/>
<proteinExistence type="inferred from homology"/>
<dbReference type="EC" id="3.4.21.-" evidence="7"/>
<feature type="chain" id="PRO_5018099099" description="Tricorn protease homolog" evidence="10">
    <location>
        <begin position="22"/>
        <end position="1073"/>
    </location>
</feature>
<dbReference type="InterPro" id="IPR028204">
    <property type="entry name" value="Tricorn_C1"/>
</dbReference>
<dbReference type="SUPFAM" id="SSF82171">
    <property type="entry name" value="DPP6 N-terminal domain-like"/>
    <property type="match status" value="2"/>
</dbReference>
<dbReference type="PIRSF" id="PIRSF036421">
    <property type="entry name" value="Tricorn_protease"/>
    <property type="match status" value="1"/>
</dbReference>
<evidence type="ECO:0000256" key="2">
    <source>
        <dbReference type="ARBA" id="ARBA00008524"/>
    </source>
</evidence>
<dbReference type="InterPro" id="IPR005151">
    <property type="entry name" value="Tail-specific_protease"/>
</dbReference>
<dbReference type="Proteomes" id="UP000272117">
    <property type="component" value="Unassembled WGS sequence"/>
</dbReference>
<dbReference type="Pfam" id="PF03572">
    <property type="entry name" value="Peptidase_S41"/>
    <property type="match status" value="1"/>
</dbReference>
<keyword evidence="10" id="KW-0732">Signal</keyword>
<dbReference type="RefSeq" id="WP_123126220.1">
    <property type="nucleotide sequence ID" value="NZ_RJJD01000003.1"/>
</dbReference>
<dbReference type="SUPFAM" id="SSF52096">
    <property type="entry name" value="ClpP/crotonase"/>
    <property type="match status" value="1"/>
</dbReference>
<keyword evidence="6 7" id="KW-0720">Serine protease</keyword>
<feature type="active site" description="Nucleophile" evidence="8">
    <location>
        <position position="979"/>
    </location>
</feature>
<feature type="active site" description="Charge relay system" evidence="8">
    <location>
        <position position="762"/>
    </location>
</feature>
<dbReference type="Gene3D" id="2.120.10.30">
    <property type="entry name" value="TolB, C-terminal domain"/>
    <property type="match status" value="1"/>
</dbReference>
<dbReference type="Gene3D" id="3.90.226.10">
    <property type="entry name" value="2-enoyl-CoA Hydratase, Chain A, domain 1"/>
    <property type="match status" value="1"/>
</dbReference>
<dbReference type="Pfam" id="PF14684">
    <property type="entry name" value="Tricorn_C1"/>
    <property type="match status" value="1"/>
</dbReference>
<evidence type="ECO:0000256" key="9">
    <source>
        <dbReference type="PIRSR" id="PIRSR036421-3"/>
    </source>
</evidence>
<dbReference type="Gene3D" id="2.30.42.10">
    <property type="match status" value="1"/>
</dbReference>
<dbReference type="Gene3D" id="3.30.750.44">
    <property type="match status" value="1"/>
</dbReference>
<protein>
    <recommendedName>
        <fullName evidence="7">Tricorn protease homolog</fullName>
        <ecNumber evidence="7">3.4.21.-</ecNumber>
    </recommendedName>
</protein>
<dbReference type="SUPFAM" id="SSF50156">
    <property type="entry name" value="PDZ domain-like"/>
    <property type="match status" value="1"/>
</dbReference>
<reference evidence="12 13" key="1">
    <citation type="submission" date="2018-11" db="EMBL/GenBank/DDBJ databases">
        <title>Rufibacter latericius sp. nov., isolated from water in Baiyang Lake.</title>
        <authorList>
            <person name="Yang Y."/>
        </authorList>
    </citation>
    <scope>NUCLEOTIDE SEQUENCE [LARGE SCALE GENOMIC DNA]</scope>
    <source>
        <strain evidence="12 13">R-22-1c-1</strain>
    </source>
</reference>
<comment type="similarity">
    <text evidence="2 7">Belongs to the peptidase S41B family.</text>
</comment>
<evidence type="ECO:0000256" key="7">
    <source>
        <dbReference type="PIRNR" id="PIRNR036421"/>
    </source>
</evidence>
<feature type="active site" description="Charge relay system" evidence="8">
    <location>
        <position position="1036"/>
    </location>
</feature>
<comment type="caution">
    <text evidence="12">The sequence shown here is derived from an EMBL/GenBank/DDBJ whole genome shotgun (WGS) entry which is preliminary data.</text>
</comment>
<comment type="subcellular location">
    <subcellularLocation>
        <location evidence="1 7">Cytoplasm</location>
    </subcellularLocation>
</comment>
<evidence type="ECO:0000256" key="4">
    <source>
        <dbReference type="ARBA" id="ARBA00022670"/>
    </source>
</evidence>
<evidence type="ECO:0000256" key="5">
    <source>
        <dbReference type="ARBA" id="ARBA00022801"/>
    </source>
</evidence>
<keyword evidence="13" id="KW-1185">Reference proteome</keyword>
<dbReference type="SUPFAM" id="SSF69304">
    <property type="entry name" value="Tricorn protease N-terminal domain"/>
    <property type="match status" value="1"/>
</dbReference>
<evidence type="ECO:0000256" key="3">
    <source>
        <dbReference type="ARBA" id="ARBA00022490"/>
    </source>
</evidence>
<feature type="domain" description="Tail specific protease" evidence="11">
    <location>
        <begin position="853"/>
        <end position="1047"/>
    </location>
</feature>
<sequence length="1073" mass="120033">MLKRLLYTGALVASTVSAAQAQNAPSWLRYSSISPDGQTIVFTYKGDLYRVAASGGTALPLTVHEAHDFMPVWSKDGKTIVFASDRYGNFDLFQMPATGGEAQRMTFHSANEYPYEFSPDGKTVFFGSTRMDMASNRQFPTFASPELYKVALGGGRVQQVLTTPAEEVKLSKDGQTMLYQDKKGGENQWRKHHVSSVARDLWSFDTKTGKHTKLTSFAGEDRTPVFTDNDKTIYYLSEESGTFNVHRMAADKPGTSTKVTNFTKHPVRFLTASNNGILCFGFDGDLYTMQGNSAPQKVNVVIATDVKSNNERIVPVAGNGVQDLAVSPNGKEVAFIYRGEVFVSAVEGNATKRITNTPEQERHVSFSPDGKTLIYATERGKGWKIYQTQITRKEEPYFYASTLLNETPVINNDKENYEPQFSPDGKEIAFVEDRMTLKVYNIADKKVRTLLTTNELFSMRDNDQYFTWSPDSKWIAFDFSEPGFANGEVGLISADGKGKKINLTESGYQDDSPQWMAGGNMLIWNSTREGMRAQANSGGAQSDIFAMFMTQGAYDKFRLSKEDYALVKEADEKAAKEKEKDKKKKKDEELAIDWEGLKTRKARLTLHSSQLGDALVSKDGETLYYLARFERGYNLWSTNLRTKETKMAVTLNANRASMDWDKDFKNLFLLADGRVIKLDPAANKQENVSISGDMNLNVAAERAFMFEHVWRRTQKTFYTAGFHGANWAALKDDYEKYLPHISNNYEFSEMLSELLGELNVSHSGSSFSNVPVNADATASLGVFYDPAFTGNGLKIDEVILEGPLQRAGFDVKPGMVIEKIDGETLSSDKDYAQFLNRKAGKNTLVSIYDPATKKRRDITVKPISQGEESSLLYKRWVRRNAEEVDRLSNGQLGYVHIPGMNDPSYRTVYEEVMGKYAGRKGMVVDTRNNGGGDLVADLAMFLSGKMFLNYTTDNRSTGVEPSFRWNKPSIALANEANYSDGHCFAFSYQDLKLGKLVGMPVPGTCTFAGWEALQDNSVRWGVPPLGVKDVQGRYLENLQTEPDVKVMNEFEQVSKGKDQQLEVAVQELLKEVK</sequence>
<dbReference type="InterPro" id="IPR036034">
    <property type="entry name" value="PDZ_sf"/>
</dbReference>
<dbReference type="PANTHER" id="PTHR43253">
    <property type="entry name" value="TRICORN PROTEASE HOMOLOG 2-RELATED"/>
    <property type="match status" value="1"/>
</dbReference>
<dbReference type="GO" id="GO:0005737">
    <property type="term" value="C:cytoplasm"/>
    <property type="evidence" value="ECO:0007669"/>
    <property type="project" value="UniProtKB-SubCell"/>
</dbReference>
<name>A0A3M9MUF6_9BACT</name>
<organism evidence="12 13">
    <name type="scientific">Rufibacter latericius</name>
    <dbReference type="NCBI Taxonomy" id="2487040"/>
    <lineage>
        <taxon>Bacteria</taxon>
        <taxon>Pseudomonadati</taxon>
        <taxon>Bacteroidota</taxon>
        <taxon>Cytophagia</taxon>
        <taxon>Cytophagales</taxon>
        <taxon>Hymenobacteraceae</taxon>
        <taxon>Rufibacter</taxon>
    </lineage>
</organism>
<dbReference type="InterPro" id="IPR029045">
    <property type="entry name" value="ClpP/crotonase-like_dom_sf"/>
</dbReference>
<evidence type="ECO:0000259" key="11">
    <source>
        <dbReference type="SMART" id="SM00245"/>
    </source>
</evidence>
<evidence type="ECO:0000256" key="1">
    <source>
        <dbReference type="ARBA" id="ARBA00004496"/>
    </source>
</evidence>
<dbReference type="InterPro" id="IPR011042">
    <property type="entry name" value="6-blade_b-propeller_TolB-like"/>
</dbReference>
<dbReference type="PANTHER" id="PTHR43253:SF1">
    <property type="entry name" value="TRICORN PROTEASE HOMOLOG 2-RELATED"/>
    <property type="match status" value="1"/>
</dbReference>
<dbReference type="GO" id="GO:0008236">
    <property type="term" value="F:serine-type peptidase activity"/>
    <property type="evidence" value="ECO:0007669"/>
    <property type="project" value="UniProtKB-UniRule"/>
</dbReference>
<dbReference type="CDD" id="cd07562">
    <property type="entry name" value="Peptidase_S41_TRI"/>
    <property type="match status" value="1"/>
</dbReference>
<dbReference type="SMART" id="SM00245">
    <property type="entry name" value="TSPc"/>
    <property type="match status" value="1"/>
</dbReference>
<dbReference type="GO" id="GO:0006508">
    <property type="term" value="P:proteolysis"/>
    <property type="evidence" value="ECO:0007669"/>
    <property type="project" value="UniProtKB-UniRule"/>
</dbReference>
<gene>
    <name evidence="12" type="ORF">EFB08_06960</name>
</gene>
<evidence type="ECO:0000256" key="8">
    <source>
        <dbReference type="PIRSR" id="PIRSR036421-1"/>
    </source>
</evidence>